<evidence type="ECO:0000256" key="1">
    <source>
        <dbReference type="SAM" id="MobiDB-lite"/>
    </source>
</evidence>
<evidence type="ECO:0000313" key="3">
    <source>
        <dbReference type="Proteomes" id="UP000188320"/>
    </source>
</evidence>
<accession>A0A1R1PCL7</accession>
<feature type="compositionally biased region" description="Polar residues" evidence="1">
    <location>
        <begin position="27"/>
        <end position="45"/>
    </location>
</feature>
<keyword evidence="3" id="KW-1185">Reference proteome</keyword>
<feature type="compositionally biased region" description="Polar residues" evidence="1">
    <location>
        <begin position="62"/>
        <end position="72"/>
    </location>
</feature>
<dbReference type="AlphaFoldDB" id="A0A1R1PCL7"/>
<reference evidence="3" key="1">
    <citation type="submission" date="2017-01" db="EMBL/GenBank/DDBJ databases">
        <authorList>
            <person name="Wang Y."/>
            <person name="White M."/>
            <person name="Kvist S."/>
            <person name="Moncalvo J.-M."/>
        </authorList>
    </citation>
    <scope>NUCLEOTIDE SEQUENCE [LARGE SCALE GENOMIC DNA]</scope>
    <source>
        <strain evidence="3">COL-18-3</strain>
    </source>
</reference>
<proteinExistence type="predicted"/>
<organism evidence="2 3">
    <name type="scientific">Zancudomyces culisetae</name>
    <name type="common">Gut fungus</name>
    <name type="synonym">Smittium culisetae</name>
    <dbReference type="NCBI Taxonomy" id="1213189"/>
    <lineage>
        <taxon>Eukaryota</taxon>
        <taxon>Fungi</taxon>
        <taxon>Fungi incertae sedis</taxon>
        <taxon>Zoopagomycota</taxon>
        <taxon>Kickxellomycotina</taxon>
        <taxon>Harpellomycetes</taxon>
        <taxon>Harpellales</taxon>
        <taxon>Legeriomycetaceae</taxon>
        <taxon>Zancudomyces</taxon>
    </lineage>
</organism>
<feature type="region of interest" description="Disordered" evidence="1">
    <location>
        <begin position="27"/>
        <end position="86"/>
    </location>
</feature>
<name>A0A1R1PCL7_ZANCU</name>
<comment type="caution">
    <text evidence="2">The sequence shown here is derived from an EMBL/GenBank/DDBJ whole genome shotgun (WGS) entry which is preliminary data.</text>
</comment>
<feature type="region of interest" description="Disordered" evidence="1">
    <location>
        <begin position="154"/>
        <end position="174"/>
    </location>
</feature>
<feature type="compositionally biased region" description="Basic and acidic residues" evidence="1">
    <location>
        <begin position="73"/>
        <end position="83"/>
    </location>
</feature>
<gene>
    <name evidence="2" type="ORF">AX774_g7885</name>
</gene>
<protein>
    <submittedName>
        <fullName evidence="2">Uncharacterized protein</fullName>
    </submittedName>
</protein>
<dbReference type="Proteomes" id="UP000188320">
    <property type="component" value="Unassembled WGS sequence"/>
</dbReference>
<evidence type="ECO:0000313" key="2">
    <source>
        <dbReference type="EMBL" id="OMH78716.1"/>
    </source>
</evidence>
<dbReference type="EMBL" id="LSSK01001835">
    <property type="protein sequence ID" value="OMH78716.1"/>
    <property type="molecule type" value="Genomic_DNA"/>
</dbReference>
<sequence>MMNSFTGGSINFKPGTKLLIKTFNNAKNNSASQPAGSGRNNSIPTFSKRGRRLMDSPEYKGPSNSGVNNNTNTKHEAKEDTQRKRGRKMDLVALAAQKRYLKAKSLLSNRRGDISIGGIDVPKRTGGYFRENTAVKSDEGIKMSTKNAIVVIDDENENTGGSGSRSASSTVDFTRKQKGSTYFDPIEIT</sequence>